<dbReference type="PRINTS" id="PR00492">
    <property type="entry name" value="RHOGDI"/>
</dbReference>
<dbReference type="GO" id="GO:0032880">
    <property type="term" value="P:regulation of protein localization"/>
    <property type="evidence" value="ECO:0007669"/>
    <property type="project" value="Ensembl"/>
</dbReference>
<organism evidence="6 7">
    <name type="scientific">Chelonoidis abingdonii</name>
    <name type="common">Abingdon island giant tortoise</name>
    <name type="synonym">Testudo abingdonii</name>
    <dbReference type="NCBI Taxonomy" id="106734"/>
    <lineage>
        <taxon>Eukaryota</taxon>
        <taxon>Metazoa</taxon>
        <taxon>Chordata</taxon>
        <taxon>Craniata</taxon>
        <taxon>Vertebrata</taxon>
        <taxon>Euteleostomi</taxon>
        <taxon>Archelosauria</taxon>
        <taxon>Testudinata</taxon>
        <taxon>Testudines</taxon>
        <taxon>Cryptodira</taxon>
        <taxon>Durocryptodira</taxon>
        <taxon>Testudinoidea</taxon>
        <taxon>Testudinidae</taxon>
        <taxon>Chelonoidis</taxon>
    </lineage>
</organism>
<proteinExistence type="inferred from homology"/>
<dbReference type="Gene3D" id="2.70.50.30">
    <property type="entry name" value="Coagulation Factor XIII, subunit A, domain 1"/>
    <property type="match status" value="1"/>
</dbReference>
<dbReference type="Pfam" id="PF02115">
    <property type="entry name" value="Rho_GDI"/>
    <property type="match status" value="1"/>
</dbReference>
<feature type="region of interest" description="Disordered" evidence="5">
    <location>
        <begin position="219"/>
        <end position="241"/>
    </location>
</feature>
<sequence>MGLSHRRLWVPPCSDWLLLLSDIMVDKDGVTPPLEEEMDDVDLAYRAPEKKTLQEIQQLDEDDESLNKYKRVLLGPIPVDSSMANVTLTRLTLLCDQAPGPITMDLTGDLEALKSQSFVLKEGVDYRVKISFKVNKEIVCGLKYLQHTYRKGLKVDKDVYMMGSYGPRTEEYEFLTPPDEAPKGAGPVPSHRPGAVNGLSAVSSGLAMKWGQSRAMRKGEGVWHQAVSPHGKEPKHPREAE</sequence>
<reference evidence="6" key="2">
    <citation type="submission" date="2025-09" db="UniProtKB">
        <authorList>
            <consortium name="Ensembl"/>
        </authorList>
    </citation>
    <scope>IDENTIFICATION</scope>
</reference>
<evidence type="ECO:0000256" key="3">
    <source>
        <dbReference type="ARBA" id="ARBA00022468"/>
    </source>
</evidence>
<dbReference type="GO" id="GO:0007266">
    <property type="term" value="P:Rho protein signal transduction"/>
    <property type="evidence" value="ECO:0007669"/>
    <property type="project" value="InterPro"/>
</dbReference>
<dbReference type="PANTHER" id="PTHR10980">
    <property type="entry name" value="RHO GDP-DISSOCIATION INHIBITOR"/>
    <property type="match status" value="1"/>
</dbReference>
<evidence type="ECO:0000256" key="5">
    <source>
        <dbReference type="SAM" id="MobiDB-lite"/>
    </source>
</evidence>
<keyword evidence="3" id="KW-0343">GTPase activation</keyword>
<dbReference type="InterPro" id="IPR000406">
    <property type="entry name" value="Rho_GDI"/>
</dbReference>
<dbReference type="Ensembl" id="ENSCABT00000024697.1">
    <property type="protein sequence ID" value="ENSCABP00000022541.1"/>
    <property type="gene ID" value="ENSCABG00000016569.1"/>
</dbReference>
<evidence type="ECO:0000256" key="1">
    <source>
        <dbReference type="ARBA" id="ARBA00004496"/>
    </source>
</evidence>
<evidence type="ECO:0000256" key="4">
    <source>
        <dbReference type="ARBA" id="ARBA00022490"/>
    </source>
</evidence>
<dbReference type="InterPro" id="IPR014756">
    <property type="entry name" value="Ig_E-set"/>
</dbReference>
<keyword evidence="4" id="KW-0963">Cytoplasm</keyword>
<evidence type="ECO:0000313" key="7">
    <source>
        <dbReference type="Proteomes" id="UP000694404"/>
    </source>
</evidence>
<evidence type="ECO:0000256" key="2">
    <source>
        <dbReference type="ARBA" id="ARBA00009758"/>
    </source>
</evidence>
<gene>
    <name evidence="6" type="primary">ARHGDIG</name>
</gene>
<evidence type="ECO:0000313" key="6">
    <source>
        <dbReference type="Ensembl" id="ENSCABP00000022541.1"/>
    </source>
</evidence>
<dbReference type="GeneTree" id="ENSGT00390000006233"/>
<dbReference type="Proteomes" id="UP000694404">
    <property type="component" value="Unplaced"/>
</dbReference>
<dbReference type="GO" id="GO:0005829">
    <property type="term" value="C:cytosol"/>
    <property type="evidence" value="ECO:0007669"/>
    <property type="project" value="Ensembl"/>
</dbReference>
<dbReference type="GO" id="GO:0005096">
    <property type="term" value="F:GTPase activator activity"/>
    <property type="evidence" value="ECO:0007669"/>
    <property type="project" value="UniProtKB-KW"/>
</dbReference>
<comment type="subcellular location">
    <subcellularLocation>
        <location evidence="1">Cytoplasm</location>
    </subcellularLocation>
</comment>
<dbReference type="FunFam" id="2.70.50.30:FF:000004">
    <property type="entry name" value="Rho GDP-dissociation inhibitor 1"/>
    <property type="match status" value="1"/>
</dbReference>
<comment type="similarity">
    <text evidence="2">Belongs to the Rho GDI family.</text>
</comment>
<dbReference type="GO" id="GO:0005094">
    <property type="term" value="F:Rho GDP-dissociation inhibitor activity"/>
    <property type="evidence" value="ECO:0007669"/>
    <property type="project" value="InterPro"/>
</dbReference>
<accession>A0A8C0IUU8</accession>
<reference evidence="6" key="1">
    <citation type="submission" date="2025-08" db="UniProtKB">
        <authorList>
            <consortium name="Ensembl"/>
        </authorList>
    </citation>
    <scope>IDENTIFICATION</scope>
</reference>
<dbReference type="PANTHER" id="PTHR10980:SF8">
    <property type="entry name" value="RHO GDP-DISSOCIATION INHIBITOR 3"/>
    <property type="match status" value="1"/>
</dbReference>
<dbReference type="SUPFAM" id="SSF81296">
    <property type="entry name" value="E set domains"/>
    <property type="match status" value="1"/>
</dbReference>
<name>A0A8C0IUU8_CHEAB</name>
<dbReference type="InterPro" id="IPR024792">
    <property type="entry name" value="RhoGDI_dom_sf"/>
</dbReference>
<feature type="compositionally biased region" description="Basic and acidic residues" evidence="5">
    <location>
        <begin position="230"/>
        <end position="241"/>
    </location>
</feature>
<protein>
    <submittedName>
        <fullName evidence="6">Rho GDP dissociation inhibitor gamma</fullName>
    </submittedName>
</protein>
<dbReference type="GO" id="GO:0005886">
    <property type="term" value="C:plasma membrane"/>
    <property type="evidence" value="ECO:0007669"/>
    <property type="project" value="Ensembl"/>
</dbReference>
<keyword evidence="7" id="KW-1185">Reference proteome</keyword>
<dbReference type="AlphaFoldDB" id="A0A8C0IUU8"/>